<feature type="transmembrane region" description="Helical" evidence="1">
    <location>
        <begin position="5"/>
        <end position="20"/>
    </location>
</feature>
<feature type="transmembrane region" description="Helical" evidence="1">
    <location>
        <begin position="284"/>
        <end position="307"/>
    </location>
</feature>
<feature type="transmembrane region" description="Helical" evidence="1">
    <location>
        <begin position="178"/>
        <end position="195"/>
    </location>
</feature>
<evidence type="ECO:0000313" key="2">
    <source>
        <dbReference type="EMBL" id="QWU98921.1"/>
    </source>
</evidence>
<reference evidence="2 3" key="1">
    <citation type="submission" date="2021-06" db="EMBL/GenBank/DDBJ databases">
        <title>Ulceroglandular infection and bacteremia caused by Francisella salimarina in an immunocompromised patient, France.</title>
        <authorList>
            <person name="Hennebique A."/>
            <person name="Caspar Y."/>
            <person name="Maurin M."/>
            <person name="Boisset S."/>
            <person name="Pelloux I."/>
            <person name="Gallego-Hernanz M.P."/>
            <person name="Burucoa C."/>
            <person name="Cazenave-Roblot F."/>
            <person name="Plouzeau C."/>
            <person name="Rammaert B."/>
        </authorList>
    </citation>
    <scope>NUCLEOTIDE SEQUENCE [LARGE SCALE GENOMIC DNA]</scope>
    <source>
        <strain evidence="2 3">CHUGA-F75</strain>
    </source>
</reference>
<feature type="transmembrane region" description="Helical" evidence="1">
    <location>
        <begin position="40"/>
        <end position="60"/>
    </location>
</feature>
<dbReference type="AlphaFoldDB" id="A0AAJ4TKP0"/>
<protein>
    <submittedName>
        <fullName evidence="2">YfhO family protein</fullName>
    </submittedName>
</protein>
<feature type="transmembrane region" description="Helical" evidence="1">
    <location>
        <begin position="341"/>
        <end position="361"/>
    </location>
</feature>
<feature type="transmembrane region" description="Helical" evidence="1">
    <location>
        <begin position="215"/>
        <end position="242"/>
    </location>
</feature>
<feature type="transmembrane region" description="Helical" evidence="1">
    <location>
        <begin position="373"/>
        <end position="392"/>
    </location>
</feature>
<dbReference type="KEGG" id="fsr:KQR59_07395"/>
<name>A0AAJ4TKP0_9GAMM</name>
<evidence type="ECO:0000256" key="1">
    <source>
        <dbReference type="SAM" id="Phobius"/>
    </source>
</evidence>
<keyword evidence="3" id="KW-1185">Reference proteome</keyword>
<keyword evidence="1" id="KW-0812">Transmembrane</keyword>
<dbReference type="EMBL" id="CP076680">
    <property type="protein sequence ID" value="QWU98921.1"/>
    <property type="molecule type" value="Genomic_DNA"/>
</dbReference>
<feature type="transmembrane region" description="Helical" evidence="1">
    <location>
        <begin position="67"/>
        <end position="88"/>
    </location>
</feature>
<dbReference type="RefSeq" id="WP_149377175.1">
    <property type="nucleotide sequence ID" value="NZ_CP076680.1"/>
</dbReference>
<evidence type="ECO:0000313" key="3">
    <source>
        <dbReference type="Proteomes" id="UP000683421"/>
    </source>
</evidence>
<proteinExistence type="predicted"/>
<keyword evidence="1" id="KW-1133">Transmembrane helix</keyword>
<keyword evidence="1" id="KW-0472">Membrane</keyword>
<feature type="transmembrane region" description="Helical" evidence="1">
    <location>
        <begin position="120"/>
        <end position="146"/>
    </location>
</feature>
<gene>
    <name evidence="2" type="ORF">KQR59_07395</name>
</gene>
<accession>A0AAJ4TKP0</accession>
<feature type="transmembrane region" description="Helical" evidence="1">
    <location>
        <begin position="314"/>
        <end position="335"/>
    </location>
</feature>
<feature type="transmembrane region" description="Helical" evidence="1">
    <location>
        <begin position="152"/>
        <end position="171"/>
    </location>
</feature>
<feature type="transmembrane region" description="Helical" evidence="1">
    <location>
        <begin position="94"/>
        <end position="113"/>
    </location>
</feature>
<feature type="transmembrane region" description="Helical" evidence="1">
    <location>
        <begin position="254"/>
        <end position="272"/>
    </location>
</feature>
<organism evidence="2 3">
    <name type="scientific">Francisella salimarina</name>
    <dbReference type="NCBI Taxonomy" id="2599927"/>
    <lineage>
        <taxon>Bacteria</taxon>
        <taxon>Pseudomonadati</taxon>
        <taxon>Pseudomonadota</taxon>
        <taxon>Gammaproteobacteria</taxon>
        <taxon>Thiotrichales</taxon>
        <taxon>Francisellaceae</taxon>
        <taxon>Francisella</taxon>
    </lineage>
</organism>
<sequence length="543" mass="62107">MKSIWMISVAMVLFIVFYMIPHRGFDYTDTGYVLYDNINLINGVIPGPGYAGILNIPLYLIGLNYYLAYEIYYCIIAIISILLIFYAFDKHKSVMLPVTIVLVITCIPIYILSYQQAPQFLLIIAIALLLVGNEKGGYIVTFIAVVTLSLSSFSNIALLPALASNFFALFFIKKHKNIFIALYILFSIMLAYLYFNSSLNIFFHGGHTVEDKSFILSQCYSLFNLIVSENGFIYLLLVSVVYRVFAHKRKIKSYISLYIFILLSSVVVYLQWSNTTQMKWSYDNYIPVSYFRLIEYQIFILSLILLFKNNFESYLKVFIGFLVTVFIVGLCVTSTTEPVFHLSFVAAGYISIAVLISLSYVDTLEDKYRSIAKTFVCLLFFSLACLSFVIQINSNYNSNQMSENSYYIDKGYLTGVFSSVNKANSYNDILEFYGQAACKGKTFVAIPALPLVYDIFDRRAFGDQAWVSPIVGNEVTIEKVTEYIKKQKHWCVIVAPEYWDSIFSQNYTQELTAFLSKESICKEKFYDEDGVGNTPKRLVFCSK</sequence>
<dbReference type="Proteomes" id="UP000683421">
    <property type="component" value="Chromosome"/>
</dbReference>